<reference evidence="1 2" key="1">
    <citation type="submission" date="2023-03" db="EMBL/GenBank/DDBJ databases">
        <title>Draft genome sequence of the bacteria which degrade cell wall of Tricholomamatutake.</title>
        <authorList>
            <person name="Konishi Y."/>
            <person name="Fukuta Y."/>
            <person name="Shirasaka N."/>
        </authorList>
    </citation>
    <scope>NUCLEOTIDE SEQUENCE [LARGE SCALE GENOMIC DNA]</scope>
    <source>
        <strain evidence="2">mu1</strain>
    </source>
</reference>
<keyword evidence="2" id="KW-1185">Reference proteome</keyword>
<gene>
    <name evidence="1" type="ORF">MU1_23640</name>
</gene>
<sequence>MISIKNYTEFEAKISLLYECIREEGDFIDFAWCTWLLYPYYLHFDDVINRYRSASLLAFLGLLMDWLDGSGFPFYRIRKELHDSHDFEKYMDAFMQHQITIKGEFPHIYSSIISALQNLISSEDIIATFLYVDQQKLRNFITFILSIENQERNMEFALVFEEAGVFKIC</sequence>
<proteinExistence type="predicted"/>
<organism evidence="1 2">
    <name type="scientific">Paenibacillus glycanilyticus</name>
    <dbReference type="NCBI Taxonomy" id="126569"/>
    <lineage>
        <taxon>Bacteria</taxon>
        <taxon>Bacillati</taxon>
        <taxon>Bacillota</taxon>
        <taxon>Bacilli</taxon>
        <taxon>Bacillales</taxon>
        <taxon>Paenibacillaceae</taxon>
        <taxon>Paenibacillus</taxon>
    </lineage>
</organism>
<evidence type="ECO:0000313" key="2">
    <source>
        <dbReference type="Proteomes" id="UP001157114"/>
    </source>
</evidence>
<comment type="caution">
    <text evidence="1">The sequence shown here is derived from an EMBL/GenBank/DDBJ whole genome shotgun (WGS) entry which is preliminary data.</text>
</comment>
<dbReference type="Proteomes" id="UP001157114">
    <property type="component" value="Unassembled WGS sequence"/>
</dbReference>
<accession>A0ABQ6GAN9</accession>
<dbReference type="RefSeq" id="WP_284238772.1">
    <property type="nucleotide sequence ID" value="NZ_BSSQ01000010.1"/>
</dbReference>
<dbReference type="EMBL" id="BSSQ01000010">
    <property type="protein sequence ID" value="GLX68019.1"/>
    <property type="molecule type" value="Genomic_DNA"/>
</dbReference>
<protein>
    <submittedName>
        <fullName evidence="1">Uncharacterized protein</fullName>
    </submittedName>
</protein>
<evidence type="ECO:0000313" key="1">
    <source>
        <dbReference type="EMBL" id="GLX68019.1"/>
    </source>
</evidence>
<name>A0ABQ6GAN9_9BACL</name>